<reference evidence="1 2" key="2">
    <citation type="journal article" date="2019" name="ISME J.">
        <title>Cobaviruses - a new globally distributed phage group infecting Rhodobacteraceae in marine ecosystems.</title>
        <authorList>
            <person name="Bischoff V."/>
            <person name="Bunk B."/>
            <person name="Meier-Kolthoff J.P."/>
            <person name="Sproer C."/>
            <person name="Poehlein A."/>
            <person name="Dogs M."/>
            <person name="Nguyen M."/>
            <person name="Petersen J."/>
            <person name="Daniel R."/>
            <person name="Overmann J."/>
            <person name="Goker M."/>
            <person name="Simon M."/>
            <person name="Brinkhoff T."/>
            <person name="Moraru C."/>
        </authorList>
    </citation>
    <scope>NUCLEOTIDE SEQUENCE [LARGE SCALE GENOMIC DNA]</scope>
</reference>
<gene>
    <name evidence="1" type="ORF">vBLenPICBM2__18</name>
</gene>
<protein>
    <submittedName>
        <fullName evidence="1">Uncharacterized protein</fullName>
    </submittedName>
</protein>
<dbReference type="Proteomes" id="UP000273515">
    <property type="component" value="Segment"/>
</dbReference>
<keyword evidence="2" id="KW-1185">Reference proteome</keyword>
<name>A0A3G2YRV5_9CAUD</name>
<dbReference type="EMBL" id="MF431616">
    <property type="protein sequence ID" value="AYP28079.1"/>
    <property type="molecule type" value="Genomic_DNA"/>
</dbReference>
<reference evidence="2" key="1">
    <citation type="submission" date="2017-07" db="EMBL/GenBank/DDBJ databases">
        <title>Cobaviruses - a newly discovered phage group infecting protist-associated Rhodobacteraceae is ubiquitous in highly productive marine areas.</title>
        <authorList>
            <person name="Bischoff V."/>
            <person name="Bunk B."/>
            <person name="Meier-Kolthoff J."/>
            <person name="Sproer C."/>
            <person name="Poehlein A."/>
            <person name="Dogs M."/>
            <person name="Daniel R."/>
            <person name="Overmann J."/>
            <person name="Goker M."/>
            <person name="Simon M."/>
            <person name="Brinkhoff T."/>
            <person name="Moraru C."/>
        </authorList>
    </citation>
    <scope>NUCLEOTIDE SEQUENCE [LARGE SCALE GENOMIC DNA]</scope>
</reference>
<organism evidence="1 2">
    <name type="scientific">Lentibacter phage vB_LenP_ICBM2</name>
    <dbReference type="NCBI Taxonomy" id="2847823"/>
    <lineage>
        <taxon>Viruses</taxon>
        <taxon>Duplodnaviria</taxon>
        <taxon>Heunggongvirae</taxon>
        <taxon>Uroviricota</taxon>
        <taxon>Caudoviricetes</taxon>
        <taxon>Zobellviridae</taxon>
        <taxon>Cobavirinae</taxon>
        <taxon>Veravirus</taxon>
        <taxon>Veravirus septentrionalis</taxon>
    </lineage>
</organism>
<evidence type="ECO:0000313" key="2">
    <source>
        <dbReference type="Proteomes" id="UP000273515"/>
    </source>
</evidence>
<evidence type="ECO:0000313" key="1">
    <source>
        <dbReference type="EMBL" id="AYP28079.1"/>
    </source>
</evidence>
<proteinExistence type="predicted"/>
<sequence>MNVPDIIKNALQTSAAVEITNEIVLAILQSSRDTCIEMRELLEAKRDRKGLWSTPEADDWESLVLDIAALDRVIDYYGG</sequence>
<accession>A0A3G2YRV5</accession>